<dbReference type="EMBL" id="BCMY01000006">
    <property type="protein sequence ID" value="GAQ41811.1"/>
    <property type="molecule type" value="Genomic_DNA"/>
</dbReference>
<dbReference type="InterPro" id="IPR056867">
    <property type="entry name" value="LRR_15"/>
</dbReference>
<organism evidence="2 3">
    <name type="scientific">Aspergillus niger</name>
    <dbReference type="NCBI Taxonomy" id="5061"/>
    <lineage>
        <taxon>Eukaryota</taxon>
        <taxon>Fungi</taxon>
        <taxon>Dikarya</taxon>
        <taxon>Ascomycota</taxon>
        <taxon>Pezizomycotina</taxon>
        <taxon>Eurotiomycetes</taxon>
        <taxon>Eurotiomycetidae</taxon>
        <taxon>Eurotiales</taxon>
        <taxon>Aspergillaceae</taxon>
        <taxon>Aspergillus</taxon>
        <taxon>Aspergillus subgen. Circumdati</taxon>
    </lineage>
</organism>
<comment type="caution">
    <text evidence="2">The sequence shown here is derived from an EMBL/GenBank/DDBJ whole genome shotgun (WGS) entry which is preliminary data.</text>
</comment>
<reference evidence="3" key="1">
    <citation type="journal article" date="2016" name="Genome Announc.">
        <title>Draft genome sequence of Aspergillus niger strain An76.</title>
        <authorList>
            <person name="Gong W."/>
            <person name="Cheng Z."/>
            <person name="Zhang H."/>
            <person name="Liu L."/>
            <person name="Gao P."/>
            <person name="Wang L."/>
        </authorList>
    </citation>
    <scope>NUCLEOTIDE SEQUENCE [LARGE SCALE GENOMIC DNA]</scope>
    <source>
        <strain evidence="3">An76</strain>
    </source>
</reference>
<protein>
    <submittedName>
        <fullName evidence="2">Similar to An08g05940</fullName>
    </submittedName>
</protein>
<dbReference type="VEuPathDB" id="FungiDB:ATCC64974_101780"/>
<dbReference type="VEuPathDB" id="FungiDB:ASPNIDRAFT2_1168852"/>
<dbReference type="Pfam" id="PF24969">
    <property type="entry name" value="LRR_15"/>
    <property type="match status" value="1"/>
</dbReference>
<gene>
    <name evidence="2" type="ORF">ABL_04472</name>
</gene>
<dbReference type="OMA" id="WHNELES"/>
<evidence type="ECO:0000313" key="3">
    <source>
        <dbReference type="Proteomes" id="UP000068243"/>
    </source>
</evidence>
<sequence>MDRLPPELHVKIGRYLWIDELYQLVLVSKFCYSTFTPELYREFQLQGVYRLWEPDFHMDEDGPPARCLPYAIIENPDLAGFVRSLQLVPFIYPGSPKIELSRVLQETGRGDFLHSHPLTRQMILRWHNELESDPKLDSCQPLRNPWFALLLLQLKYLQDLYVFLPCDEHGHGQKGPAPTPHFDEVISWAANPESGILTRLTHLTLEESQARFDYKPPGISVIRLIPFLEISSLRHIRVTRIADQNEQALPRKFNSKVTHLDVKQCDKTFTQLPQLLMGCSELESFTWTLEESTHHLFRRPHRPGFHWEPNRAYDAIYQLRSTLRHLSIKSHVCRGDLYLHHDVEYPQPAYFGSLCDFPVLETLQMRMVNLLPFQPGTRVPTSPLWKILPSSLRFLSIDGCLMQTSNMLCDELEDLAAHCQTHLPQLEKVHIAYSHYEKINGQQCLACEGPGSVMSYKKVKADPAIVARLRALGVKFNKQGVRLRPFGKFKDGKYVDDANRWWY</sequence>
<accession>A0A117E1B2</accession>
<evidence type="ECO:0000313" key="2">
    <source>
        <dbReference type="EMBL" id="GAQ41811.1"/>
    </source>
</evidence>
<dbReference type="VEuPathDB" id="FungiDB:An08g05940"/>
<feature type="domain" description="Leucine-rich repeat" evidence="1">
    <location>
        <begin position="218"/>
        <end position="437"/>
    </location>
</feature>
<dbReference type="OrthoDB" id="4396628at2759"/>
<dbReference type="Proteomes" id="UP000068243">
    <property type="component" value="Unassembled WGS sequence"/>
</dbReference>
<dbReference type="AlphaFoldDB" id="A0A117E1B2"/>
<evidence type="ECO:0000259" key="1">
    <source>
        <dbReference type="Pfam" id="PF24969"/>
    </source>
</evidence>
<proteinExistence type="predicted"/>
<dbReference type="VEuPathDB" id="FungiDB:M747DRAFT_353534"/>
<name>A0A117E1B2_ASPNG</name>
<dbReference type="SUPFAM" id="SSF52047">
    <property type="entry name" value="RNI-like"/>
    <property type="match status" value="1"/>
</dbReference>